<keyword evidence="2" id="KW-1185">Reference proteome</keyword>
<name>A0ABN7B0K2_9HEMI</name>
<reference evidence="1 2" key="1">
    <citation type="submission" date="2023-09" db="EMBL/GenBank/DDBJ databases">
        <title>Nesidiocoris tenuis whole genome shotgun sequence.</title>
        <authorList>
            <person name="Shibata T."/>
            <person name="Shimoda M."/>
            <person name="Kobayashi T."/>
            <person name="Uehara T."/>
        </authorList>
    </citation>
    <scope>NUCLEOTIDE SEQUENCE [LARGE SCALE GENOMIC DNA]</scope>
    <source>
        <strain evidence="1 2">Japan</strain>
    </source>
</reference>
<protein>
    <submittedName>
        <fullName evidence="1">Uncharacterized protein</fullName>
    </submittedName>
</protein>
<sequence length="100" mass="11264">MHLNCKCSCFRQIRFWADRVKLDAKIAKTTEVRSGRSAAENNNLSLMIGIGGANEPQLMDDTAQVLTCDNGNKKAKHDVRDNQPVDVWKCSTVRKMLRTV</sequence>
<dbReference type="EMBL" id="AP028916">
    <property type="protein sequence ID" value="BES97948.1"/>
    <property type="molecule type" value="Genomic_DNA"/>
</dbReference>
<dbReference type="Proteomes" id="UP001307889">
    <property type="component" value="Chromosome 8"/>
</dbReference>
<evidence type="ECO:0000313" key="2">
    <source>
        <dbReference type="Proteomes" id="UP001307889"/>
    </source>
</evidence>
<gene>
    <name evidence="1" type="ORF">NTJ_10763</name>
</gene>
<evidence type="ECO:0000313" key="1">
    <source>
        <dbReference type="EMBL" id="BES97948.1"/>
    </source>
</evidence>
<proteinExistence type="predicted"/>
<accession>A0ABN7B0K2</accession>
<organism evidence="1 2">
    <name type="scientific">Nesidiocoris tenuis</name>
    <dbReference type="NCBI Taxonomy" id="355587"/>
    <lineage>
        <taxon>Eukaryota</taxon>
        <taxon>Metazoa</taxon>
        <taxon>Ecdysozoa</taxon>
        <taxon>Arthropoda</taxon>
        <taxon>Hexapoda</taxon>
        <taxon>Insecta</taxon>
        <taxon>Pterygota</taxon>
        <taxon>Neoptera</taxon>
        <taxon>Paraneoptera</taxon>
        <taxon>Hemiptera</taxon>
        <taxon>Heteroptera</taxon>
        <taxon>Panheteroptera</taxon>
        <taxon>Cimicomorpha</taxon>
        <taxon>Miridae</taxon>
        <taxon>Dicyphina</taxon>
        <taxon>Nesidiocoris</taxon>
    </lineage>
</organism>